<proteinExistence type="inferred from homology"/>
<evidence type="ECO:0000256" key="1">
    <source>
        <dbReference type="ARBA" id="ARBA00006594"/>
    </source>
</evidence>
<dbReference type="Pfam" id="PF01555">
    <property type="entry name" value="N6_N4_Mtase"/>
    <property type="match status" value="1"/>
</dbReference>
<dbReference type="InterPro" id="IPR002052">
    <property type="entry name" value="DNA_methylase_N6_adenine_CS"/>
</dbReference>
<dbReference type="SUPFAM" id="SSF53335">
    <property type="entry name" value="S-adenosyl-L-methionine-dependent methyltransferases"/>
    <property type="match status" value="1"/>
</dbReference>
<dbReference type="GO" id="GO:0003677">
    <property type="term" value="F:DNA binding"/>
    <property type="evidence" value="ECO:0007669"/>
    <property type="project" value="InterPro"/>
</dbReference>
<comment type="similarity">
    <text evidence="1">Belongs to the N(4)/N(6)-methyltransferase family.</text>
</comment>
<dbReference type="GO" id="GO:0008170">
    <property type="term" value="F:N-methyltransferase activity"/>
    <property type="evidence" value="ECO:0007669"/>
    <property type="project" value="InterPro"/>
</dbReference>
<name>A0AA96EM57_9VIRU</name>
<evidence type="ECO:0000259" key="4">
    <source>
        <dbReference type="Pfam" id="PF01555"/>
    </source>
</evidence>
<reference evidence="5" key="1">
    <citation type="submission" date="2023-07" db="EMBL/GenBank/DDBJ databases">
        <authorList>
            <person name="Xia Y."/>
        </authorList>
    </citation>
    <scope>NUCLEOTIDE SEQUENCE</scope>
    <source>
        <strain evidence="5">F</strain>
    </source>
</reference>
<accession>A0AA96EM57</accession>
<dbReference type="PRINTS" id="PR00508">
    <property type="entry name" value="S21N4MTFRASE"/>
</dbReference>
<keyword evidence="2" id="KW-0489">Methyltransferase</keyword>
<evidence type="ECO:0000313" key="5">
    <source>
        <dbReference type="EMBL" id="WNL49553.1"/>
    </source>
</evidence>
<dbReference type="GO" id="GO:0032259">
    <property type="term" value="P:methylation"/>
    <property type="evidence" value="ECO:0007669"/>
    <property type="project" value="UniProtKB-KW"/>
</dbReference>
<evidence type="ECO:0000256" key="2">
    <source>
        <dbReference type="ARBA" id="ARBA00022603"/>
    </source>
</evidence>
<dbReference type="InterPro" id="IPR029063">
    <property type="entry name" value="SAM-dependent_MTases_sf"/>
</dbReference>
<dbReference type="EMBL" id="OR343188">
    <property type="protein sequence ID" value="WNL49553.1"/>
    <property type="molecule type" value="Genomic_DNA"/>
</dbReference>
<evidence type="ECO:0000256" key="3">
    <source>
        <dbReference type="ARBA" id="ARBA00022679"/>
    </source>
</evidence>
<feature type="domain" description="DNA methylase N-4/N-6" evidence="4">
    <location>
        <begin position="22"/>
        <end position="231"/>
    </location>
</feature>
<protein>
    <recommendedName>
        <fullName evidence="4">DNA methylase N-4/N-6 domain-containing protein</fullName>
    </recommendedName>
</protein>
<dbReference type="PROSITE" id="PS00092">
    <property type="entry name" value="N6_MTASE"/>
    <property type="match status" value="1"/>
</dbReference>
<organism evidence="5">
    <name type="scientific">Marseillevirus sp</name>
    <dbReference type="NCBI Taxonomy" id="2809551"/>
    <lineage>
        <taxon>Viruses</taxon>
        <taxon>Varidnaviria</taxon>
        <taxon>Bamfordvirae</taxon>
        <taxon>Nucleocytoviricota</taxon>
        <taxon>Megaviricetes</taxon>
        <taxon>Pimascovirales</taxon>
        <taxon>Pimascovirales incertae sedis</taxon>
        <taxon>Marseilleviridae</taxon>
        <taxon>Marseillevirus</taxon>
    </lineage>
</organism>
<sequence length="242" mass="27864">MNLKCCDCLSDEGICSLENSSIDMVLCDPPFGVLAREEWDKKLDLEILFRELKRVTKPNAAVVFFSSGIFTAELMMGPWKKWFRYDLIWEKNKPRGVLNSKKMPLRQHENILVFYRKLPKYSPQMREGFEPIHACKRKATSGHYGEGKGGKNEREGKTDRYPTSILKFSVVNKPIHPTEKPVPLLEFLIKSFTEEGATVMDMCFGSASTAEACIKTNRKFTGFEMNQEFYEKGRERIEALLV</sequence>
<dbReference type="InterPro" id="IPR002941">
    <property type="entry name" value="DNA_methylase_N4/N6"/>
</dbReference>
<dbReference type="Gene3D" id="3.40.50.150">
    <property type="entry name" value="Vaccinia Virus protein VP39"/>
    <property type="match status" value="1"/>
</dbReference>
<dbReference type="InterPro" id="IPR001091">
    <property type="entry name" value="RM_Methyltransferase"/>
</dbReference>
<keyword evidence="3" id="KW-0808">Transferase</keyword>
<gene>
    <name evidence="5" type="ORF">MarFTMF_037</name>
</gene>